<feature type="binding site" evidence="6">
    <location>
        <begin position="205"/>
        <end position="209"/>
    </location>
    <ligand>
        <name>AMP</name>
        <dbReference type="ChEBI" id="CHEBI:456215"/>
    </ligand>
</feature>
<dbReference type="Proteomes" id="UP000051155">
    <property type="component" value="Unassembled WGS sequence"/>
</dbReference>
<dbReference type="PROSITE" id="PS01050">
    <property type="entry name" value="YJEF_C_2"/>
    <property type="match status" value="1"/>
</dbReference>
<dbReference type="GO" id="GO:0110051">
    <property type="term" value="P:metabolite repair"/>
    <property type="evidence" value="ECO:0007669"/>
    <property type="project" value="TreeGrafter"/>
</dbReference>
<dbReference type="GO" id="GO:0052856">
    <property type="term" value="F:NAD(P)HX epimerase activity"/>
    <property type="evidence" value="ECO:0007669"/>
    <property type="project" value="TreeGrafter"/>
</dbReference>
<organism evidence="8 9">
    <name type="scientific">Liquorilactobacillus uvarum DSM 19971</name>
    <dbReference type="NCBI Taxonomy" id="1423812"/>
    <lineage>
        <taxon>Bacteria</taxon>
        <taxon>Bacillati</taxon>
        <taxon>Bacillota</taxon>
        <taxon>Bacilli</taxon>
        <taxon>Lactobacillales</taxon>
        <taxon>Lactobacillaceae</taxon>
        <taxon>Liquorilactobacillus</taxon>
    </lineage>
</organism>
<feature type="binding site" evidence="6">
    <location>
        <position position="117"/>
    </location>
    <ligand>
        <name>(6S)-NADPHX</name>
        <dbReference type="ChEBI" id="CHEBI:64076"/>
    </ligand>
</feature>
<evidence type="ECO:0000256" key="6">
    <source>
        <dbReference type="HAMAP-Rule" id="MF_01965"/>
    </source>
</evidence>
<dbReference type="InterPro" id="IPR000631">
    <property type="entry name" value="CARKD"/>
</dbReference>
<dbReference type="EC" id="4.2.1.136" evidence="6"/>
<keyword evidence="4 6" id="KW-0520">NAD</keyword>
<dbReference type="RefSeq" id="WP_157060889.1">
    <property type="nucleotide sequence ID" value="NZ_AZEG01000021.1"/>
</dbReference>
<dbReference type="Pfam" id="PF01256">
    <property type="entry name" value="Carb_kinase"/>
    <property type="match status" value="1"/>
</dbReference>
<feature type="binding site" evidence="6">
    <location>
        <position position="235"/>
    </location>
    <ligand>
        <name>(6S)-NADPHX</name>
        <dbReference type="ChEBI" id="CHEBI:64076"/>
    </ligand>
</feature>
<keyword evidence="1 6" id="KW-0547">Nucleotide-binding</keyword>
<feature type="binding site" evidence="6">
    <location>
        <position position="56"/>
    </location>
    <ligand>
        <name>(6S)-NADPHX</name>
        <dbReference type="ChEBI" id="CHEBI:64076"/>
    </ligand>
</feature>
<comment type="similarity">
    <text evidence="6">Belongs to the NnrD/CARKD family.</text>
</comment>
<dbReference type="HAMAP" id="MF_01965">
    <property type="entry name" value="NADHX_dehydratase"/>
    <property type="match status" value="1"/>
</dbReference>
<dbReference type="PATRIC" id="fig|1423812.3.peg.1128"/>
<sequence>MLNYNSNSITSLEGDHIHQLQKNILKKIILPRPLESHKGNFGHILTIGGNENYGGAIIMSSSAAVHGGAGLVSCATDSKNLTALHSIVPEAMFINYNNDVDLINAVKKADVIVIGPGLGENTAALKILKKVVLNTVEKQFIIVDGSAITLISDQQNLKTILANRKTIYTPHQMEWQRLSGIKIAEQSVSKNILKQHELAGTVVLKKYHTTIYHTNTPPSQLKIGGPYMSTGGMGDTLTGIIAAFLGQFHYKNYEQIVDAAVYTHSAISQKLSSSRYVVLPMDIIGELQNFMYKYASQAR</sequence>
<dbReference type="InterPro" id="IPR017953">
    <property type="entry name" value="Carbohydrate_kinase_pred_CS"/>
</dbReference>
<dbReference type="InterPro" id="IPR029056">
    <property type="entry name" value="Ribokinase-like"/>
</dbReference>
<dbReference type="GO" id="GO:0046496">
    <property type="term" value="P:nicotinamide nucleotide metabolic process"/>
    <property type="evidence" value="ECO:0007669"/>
    <property type="project" value="UniProtKB-UniRule"/>
</dbReference>
<keyword evidence="9" id="KW-1185">Reference proteome</keyword>
<dbReference type="OrthoDB" id="9806925at2"/>
<dbReference type="SUPFAM" id="SSF53613">
    <property type="entry name" value="Ribokinase-like"/>
    <property type="match status" value="1"/>
</dbReference>
<dbReference type="PROSITE" id="PS01049">
    <property type="entry name" value="YJEF_C_1"/>
    <property type="match status" value="1"/>
</dbReference>
<comment type="caution">
    <text evidence="8">The sequence shown here is derived from an EMBL/GenBank/DDBJ whole genome shotgun (WGS) entry which is preliminary data.</text>
</comment>
<keyword evidence="8" id="KW-0808">Transferase</keyword>
<comment type="catalytic activity">
    <reaction evidence="6">
        <text>(6S)-NADPHX + ADP = AMP + phosphate + NADPH + H(+)</text>
        <dbReference type="Rhea" id="RHEA:32235"/>
        <dbReference type="ChEBI" id="CHEBI:15378"/>
        <dbReference type="ChEBI" id="CHEBI:43474"/>
        <dbReference type="ChEBI" id="CHEBI:57783"/>
        <dbReference type="ChEBI" id="CHEBI:64076"/>
        <dbReference type="ChEBI" id="CHEBI:456215"/>
        <dbReference type="ChEBI" id="CHEBI:456216"/>
        <dbReference type="EC" id="4.2.1.136"/>
    </reaction>
</comment>
<name>A0A0R1Q7B5_9LACO</name>
<comment type="function">
    <text evidence="6">Catalyzes the dehydration of the S-form of NAD(P)HX at the expense of ADP, which is converted to AMP. Together with NAD(P)HX epimerase, which catalyzes the epimerization of the S- and R-forms, the enzyme allows the repair of both epimers of NAD(P)HX, a damaged form of NAD(P)H that is a result of enzymatic or heat-dependent hydration.</text>
</comment>
<proteinExistence type="inferred from homology"/>
<dbReference type="PROSITE" id="PS51383">
    <property type="entry name" value="YJEF_C_3"/>
    <property type="match status" value="1"/>
</dbReference>
<reference evidence="8 9" key="1">
    <citation type="journal article" date="2015" name="Genome Announc.">
        <title>Expanding the biotechnology potential of lactobacilli through comparative genomics of 213 strains and associated genera.</title>
        <authorList>
            <person name="Sun Z."/>
            <person name="Harris H.M."/>
            <person name="McCann A."/>
            <person name="Guo C."/>
            <person name="Argimon S."/>
            <person name="Zhang W."/>
            <person name="Yang X."/>
            <person name="Jeffery I.B."/>
            <person name="Cooney J.C."/>
            <person name="Kagawa T.F."/>
            <person name="Liu W."/>
            <person name="Song Y."/>
            <person name="Salvetti E."/>
            <person name="Wrobel A."/>
            <person name="Rasinkangas P."/>
            <person name="Parkhill J."/>
            <person name="Rea M.C."/>
            <person name="O'Sullivan O."/>
            <person name="Ritari J."/>
            <person name="Douillard F.P."/>
            <person name="Paul Ross R."/>
            <person name="Yang R."/>
            <person name="Briner A.E."/>
            <person name="Felis G.E."/>
            <person name="de Vos W.M."/>
            <person name="Barrangou R."/>
            <person name="Klaenhammer T.R."/>
            <person name="Caufield P.W."/>
            <person name="Cui Y."/>
            <person name="Zhang H."/>
            <person name="O'Toole P.W."/>
        </authorList>
    </citation>
    <scope>NUCLEOTIDE SEQUENCE [LARGE SCALE GENOMIC DNA]</scope>
    <source>
        <strain evidence="8 9">DSM 19971</strain>
    </source>
</reference>
<keyword evidence="2 6" id="KW-0067">ATP-binding</keyword>
<feature type="domain" description="YjeF C-terminal" evidence="7">
    <location>
        <begin position="21"/>
        <end position="294"/>
    </location>
</feature>
<dbReference type="STRING" id="1423812.FD20_GL001060"/>
<accession>A0A0R1Q7B5</accession>
<dbReference type="AlphaFoldDB" id="A0A0R1Q7B5"/>
<dbReference type="Gene3D" id="3.40.1190.20">
    <property type="match status" value="1"/>
</dbReference>
<dbReference type="NCBIfam" id="TIGR00196">
    <property type="entry name" value="yjeF_cterm"/>
    <property type="match status" value="1"/>
</dbReference>
<dbReference type="PANTHER" id="PTHR12592:SF0">
    <property type="entry name" value="ATP-DEPENDENT (S)-NAD(P)H-HYDRATE DEHYDRATASE"/>
    <property type="match status" value="1"/>
</dbReference>
<evidence type="ECO:0000256" key="4">
    <source>
        <dbReference type="ARBA" id="ARBA00023027"/>
    </source>
</evidence>
<dbReference type="GO" id="GO:0016301">
    <property type="term" value="F:kinase activity"/>
    <property type="evidence" value="ECO:0007669"/>
    <property type="project" value="UniProtKB-KW"/>
</dbReference>
<comment type="catalytic activity">
    <reaction evidence="6">
        <text>(6S)-NADHX + ADP = AMP + phosphate + NADH + H(+)</text>
        <dbReference type="Rhea" id="RHEA:32223"/>
        <dbReference type="ChEBI" id="CHEBI:15378"/>
        <dbReference type="ChEBI" id="CHEBI:43474"/>
        <dbReference type="ChEBI" id="CHEBI:57945"/>
        <dbReference type="ChEBI" id="CHEBI:64074"/>
        <dbReference type="ChEBI" id="CHEBI:456215"/>
        <dbReference type="ChEBI" id="CHEBI:456216"/>
        <dbReference type="EC" id="4.2.1.136"/>
    </reaction>
</comment>
<evidence type="ECO:0000256" key="5">
    <source>
        <dbReference type="ARBA" id="ARBA00023239"/>
    </source>
</evidence>
<keyword evidence="5 6" id="KW-0456">Lyase</keyword>
<dbReference type="EMBL" id="AZEG01000021">
    <property type="protein sequence ID" value="KRL36760.1"/>
    <property type="molecule type" value="Genomic_DNA"/>
</dbReference>
<evidence type="ECO:0000313" key="9">
    <source>
        <dbReference type="Proteomes" id="UP000051155"/>
    </source>
</evidence>
<dbReference type="PANTHER" id="PTHR12592">
    <property type="entry name" value="ATP-DEPENDENT (S)-NAD(P)H-HYDRATE DEHYDRATASE FAMILY MEMBER"/>
    <property type="match status" value="1"/>
</dbReference>
<dbReference type="GO" id="GO:0052855">
    <property type="term" value="F:ADP-dependent NAD(P)H-hydrate dehydratase activity"/>
    <property type="evidence" value="ECO:0007669"/>
    <property type="project" value="UniProtKB-UniRule"/>
</dbReference>
<evidence type="ECO:0000313" key="8">
    <source>
        <dbReference type="EMBL" id="KRL36760.1"/>
    </source>
</evidence>
<gene>
    <name evidence="6" type="primary">nnrD</name>
    <name evidence="8" type="ORF">FD20_GL001060</name>
</gene>
<protein>
    <recommendedName>
        <fullName evidence="6">ADP-dependent (S)-NAD(P)H-hydrate dehydratase</fullName>
        <ecNumber evidence="6">4.2.1.136</ecNumber>
    </recommendedName>
    <alternativeName>
        <fullName evidence="6">ADP-dependent NAD(P)HX dehydratase</fullName>
    </alternativeName>
</protein>
<evidence type="ECO:0000256" key="1">
    <source>
        <dbReference type="ARBA" id="ARBA00022741"/>
    </source>
</evidence>
<dbReference type="CDD" id="cd01171">
    <property type="entry name" value="YXKO-related"/>
    <property type="match status" value="1"/>
</dbReference>
<comment type="cofactor">
    <cofactor evidence="6">
        <name>Mg(2+)</name>
        <dbReference type="ChEBI" id="CHEBI:18420"/>
    </cofactor>
</comment>
<keyword evidence="3 6" id="KW-0521">NADP</keyword>
<evidence type="ECO:0000256" key="3">
    <source>
        <dbReference type="ARBA" id="ARBA00022857"/>
    </source>
</evidence>
<evidence type="ECO:0000259" key="7">
    <source>
        <dbReference type="PROSITE" id="PS51383"/>
    </source>
</evidence>
<feature type="binding site" evidence="6">
    <location>
        <position position="171"/>
    </location>
    <ligand>
        <name>(6S)-NADPHX</name>
        <dbReference type="ChEBI" id="CHEBI:64076"/>
    </ligand>
</feature>
<comment type="subunit">
    <text evidence="6">Homotetramer.</text>
</comment>
<keyword evidence="8" id="KW-0418">Kinase</keyword>
<evidence type="ECO:0000256" key="2">
    <source>
        <dbReference type="ARBA" id="ARBA00022840"/>
    </source>
</evidence>
<feature type="binding site" evidence="6">
    <location>
        <position position="234"/>
    </location>
    <ligand>
        <name>AMP</name>
        <dbReference type="ChEBI" id="CHEBI:456215"/>
    </ligand>
</feature>
<dbReference type="GO" id="GO:0005524">
    <property type="term" value="F:ATP binding"/>
    <property type="evidence" value="ECO:0007669"/>
    <property type="project" value="UniProtKB-KW"/>
</dbReference>